<reference evidence="3 4" key="1">
    <citation type="journal article" date="2017" name="G3 (Bethesda)">
        <title>First Draft Genome Sequence of the Pathogenic Fungus Lomentospora prolificans (Formerly Scedosporium prolificans).</title>
        <authorList>
            <person name="Luo R."/>
            <person name="Zimin A."/>
            <person name="Workman R."/>
            <person name="Fan Y."/>
            <person name="Pertea G."/>
            <person name="Grossman N."/>
            <person name="Wear M.P."/>
            <person name="Jia B."/>
            <person name="Miller H."/>
            <person name="Casadevall A."/>
            <person name="Timp W."/>
            <person name="Zhang S.X."/>
            <person name="Salzberg S.L."/>
        </authorList>
    </citation>
    <scope>NUCLEOTIDE SEQUENCE [LARGE SCALE GENOMIC DNA]</scope>
    <source>
        <strain evidence="3 4">JHH-5317</strain>
    </source>
</reference>
<feature type="transmembrane region" description="Helical" evidence="2">
    <location>
        <begin position="66"/>
        <end position="87"/>
    </location>
</feature>
<dbReference type="VEuPathDB" id="FungiDB:jhhlp_008331"/>
<proteinExistence type="predicted"/>
<feature type="region of interest" description="Disordered" evidence="1">
    <location>
        <begin position="212"/>
        <end position="231"/>
    </location>
</feature>
<dbReference type="OrthoDB" id="10484651at2759"/>
<feature type="compositionally biased region" description="Polar residues" evidence="1">
    <location>
        <begin position="221"/>
        <end position="231"/>
    </location>
</feature>
<accession>A0A2N3MXR8</accession>
<feature type="region of interest" description="Disordered" evidence="1">
    <location>
        <begin position="259"/>
        <end position="309"/>
    </location>
</feature>
<dbReference type="Proteomes" id="UP000233524">
    <property type="component" value="Unassembled WGS sequence"/>
</dbReference>
<evidence type="ECO:0000256" key="1">
    <source>
        <dbReference type="SAM" id="MobiDB-lite"/>
    </source>
</evidence>
<evidence type="ECO:0000313" key="3">
    <source>
        <dbReference type="EMBL" id="PKS04965.1"/>
    </source>
</evidence>
<keyword evidence="2" id="KW-0472">Membrane</keyword>
<protein>
    <submittedName>
        <fullName evidence="3">Uncharacterized protein</fullName>
    </submittedName>
</protein>
<keyword evidence="4" id="KW-1185">Reference proteome</keyword>
<evidence type="ECO:0000313" key="4">
    <source>
        <dbReference type="Proteomes" id="UP000233524"/>
    </source>
</evidence>
<dbReference type="InParanoid" id="A0A2N3MXR8"/>
<dbReference type="AlphaFoldDB" id="A0A2N3MXR8"/>
<feature type="region of interest" description="Disordered" evidence="1">
    <location>
        <begin position="1"/>
        <end position="62"/>
    </location>
</feature>
<comment type="caution">
    <text evidence="3">The sequence shown here is derived from an EMBL/GenBank/DDBJ whole genome shotgun (WGS) entry which is preliminary data.</text>
</comment>
<keyword evidence="2" id="KW-0812">Transmembrane</keyword>
<gene>
    <name evidence="3" type="ORF">jhhlp_008331</name>
</gene>
<dbReference type="EMBL" id="NLAX01001623">
    <property type="protein sequence ID" value="PKS04965.1"/>
    <property type="molecule type" value="Genomic_DNA"/>
</dbReference>
<organism evidence="3 4">
    <name type="scientific">Lomentospora prolificans</name>
    <dbReference type="NCBI Taxonomy" id="41688"/>
    <lineage>
        <taxon>Eukaryota</taxon>
        <taxon>Fungi</taxon>
        <taxon>Dikarya</taxon>
        <taxon>Ascomycota</taxon>
        <taxon>Pezizomycotina</taxon>
        <taxon>Sordariomycetes</taxon>
        <taxon>Hypocreomycetidae</taxon>
        <taxon>Microascales</taxon>
        <taxon>Microascaceae</taxon>
        <taxon>Lomentospora</taxon>
    </lineage>
</organism>
<evidence type="ECO:0000256" key="2">
    <source>
        <dbReference type="SAM" id="Phobius"/>
    </source>
</evidence>
<name>A0A2N3MXR8_9PEZI</name>
<keyword evidence="2" id="KW-1133">Transmembrane helix</keyword>
<sequence length="309" mass="32518">MTLDPRQSRALQLPKEVVKVSEMPKSSNTLNPDGPITGDNGGPTNSPGDANGGPETLPGSGSKPTAAIAAGVTVAAIVLLLLIIFLFRYRRTKKNNTMSAYGRRDRALFAIGLKKTPGRRSSTVMGGLLINTGAAGSPPNSPTFVPAQPAMVERPTAVAQRRFSARSDETGVTLPSPTSTVFGGTISMFPLPPSQHSLPQSTRQLPITPTAAAPAVRGHNPRNSVGGISQLSRPSEIRVSFSDVSGFSDTTSNYDYNAGSYATHPTYQPDAPPPGPPRLNSIRRHTDLGDWNQAGSGGFTLSQAPPRRN</sequence>